<dbReference type="PANTHER" id="PTHR43421">
    <property type="entry name" value="METALLOPROTEASE PMBA"/>
    <property type="match status" value="1"/>
</dbReference>
<sequence>MNKQAWIEKAKELGLESFEIYQSLSASKEMTWYEHAMDTFVTSKILGTSLRGIVDGNVAMIALEQVDDSKMDSVLKQLVDQAKTIQTPEKVVFATPKPLEEKAVSSRQWVQPSMQQVEKTMDKIEEKCLAYDPRIVQVGYLGYEEGKGAREITNSLGLHLEDEDQVQYLVCSIVALENGVYKDATKVEVVENFDTFDIDAFVKEVCQEALDQLGARSIPSTTCPIILEKDAMSSLFGAFAGLFSGDLIAKGISPIAKDLGKKIFSEQVSVIDDPRDPNALSIANFDDEGVLTKRKVLVDHGVFEQALYDIKSAIKMNTESTGNGFKSGYASPVSVQPMNLSIVPGEKDLDGLMEQMQNGLVITDLMGLHAGIHFVSTQFSLQASGYRVKDGKRSEPVTLITIAGTFLDLMNHVVAIGNDMDWTYKQVVCPSILFEKCAVSGE</sequence>
<dbReference type="Proteomes" id="UP000186705">
    <property type="component" value="Unassembled WGS sequence"/>
</dbReference>
<dbReference type="RefSeq" id="WP_076341508.1">
    <property type="nucleotide sequence ID" value="NZ_CAMNTW010000041.1"/>
</dbReference>
<name>A0A1U7NM13_9FIRM</name>
<dbReference type="EMBL" id="MPKA01000067">
    <property type="protein sequence ID" value="OLU46171.1"/>
    <property type="molecule type" value="Genomic_DNA"/>
</dbReference>
<evidence type="ECO:0000313" key="3">
    <source>
        <dbReference type="EMBL" id="OLU46171.1"/>
    </source>
</evidence>
<dbReference type="InterPro" id="IPR035068">
    <property type="entry name" value="TldD/PmbA_N"/>
</dbReference>
<dbReference type="GO" id="GO:0005829">
    <property type="term" value="C:cytosol"/>
    <property type="evidence" value="ECO:0007669"/>
    <property type="project" value="TreeGrafter"/>
</dbReference>
<dbReference type="InterPro" id="IPR047657">
    <property type="entry name" value="PmbA"/>
</dbReference>
<dbReference type="InterPro" id="IPR036059">
    <property type="entry name" value="TldD/PmbA_sf"/>
</dbReference>
<evidence type="ECO:0000313" key="4">
    <source>
        <dbReference type="Proteomes" id="UP000186705"/>
    </source>
</evidence>
<dbReference type="InterPro" id="IPR045569">
    <property type="entry name" value="Metalloprtase-TldD/E_C"/>
</dbReference>
<dbReference type="GeneID" id="78275639"/>
<dbReference type="InterPro" id="IPR045570">
    <property type="entry name" value="Metalloprtase-TldD/E_cen_dom"/>
</dbReference>
<proteinExistence type="predicted"/>
<protein>
    <submittedName>
        <fullName evidence="3">Zn-dependent peptidase</fullName>
    </submittedName>
</protein>
<dbReference type="PANTHER" id="PTHR43421:SF1">
    <property type="entry name" value="METALLOPROTEASE PMBA"/>
    <property type="match status" value="1"/>
</dbReference>
<dbReference type="Gene3D" id="3.30.2290.10">
    <property type="entry name" value="PmbA/TldD superfamily"/>
    <property type="match status" value="1"/>
</dbReference>
<feature type="domain" description="Metalloprotease TldD/E C-terminal" evidence="1">
    <location>
        <begin position="221"/>
        <end position="441"/>
    </location>
</feature>
<organism evidence="3 4">
    <name type="scientific">Dubosiella newyorkensis</name>
    <dbReference type="NCBI Taxonomy" id="1862672"/>
    <lineage>
        <taxon>Bacteria</taxon>
        <taxon>Bacillati</taxon>
        <taxon>Bacillota</taxon>
        <taxon>Erysipelotrichia</taxon>
        <taxon>Erysipelotrichales</taxon>
        <taxon>Erysipelotrichaceae</taxon>
        <taxon>Dubosiella</taxon>
    </lineage>
</organism>
<accession>A0A1U7NM13</accession>
<evidence type="ECO:0000259" key="2">
    <source>
        <dbReference type="Pfam" id="PF19290"/>
    </source>
</evidence>
<evidence type="ECO:0000259" key="1">
    <source>
        <dbReference type="Pfam" id="PF19289"/>
    </source>
</evidence>
<comment type="caution">
    <text evidence="3">The sequence shown here is derived from an EMBL/GenBank/DDBJ whole genome shotgun (WGS) entry which is preliminary data.</text>
</comment>
<gene>
    <name evidence="3" type="ORF">BO225_06740</name>
</gene>
<keyword evidence="4" id="KW-1185">Reference proteome</keyword>
<dbReference type="Pfam" id="PF19289">
    <property type="entry name" value="PmbA_TldD_3rd"/>
    <property type="match status" value="1"/>
</dbReference>
<reference evidence="3 4" key="1">
    <citation type="submission" date="2016-11" db="EMBL/GenBank/DDBJ databases">
        <title>Description of two novel members of the family Erysipelotrichaceae: Ileibacterium lipovorans gen. nov., sp. nov. and Dubosiella newyorkensis, gen. nov., sp. nov.</title>
        <authorList>
            <person name="Cox L.M."/>
            <person name="Sohn J."/>
            <person name="Tyrrell K.L."/>
            <person name="Citron D.M."/>
            <person name="Lawson P.A."/>
            <person name="Patel N.B."/>
            <person name="Iizumi T."/>
            <person name="Perez-Perez G.I."/>
            <person name="Goldstein E.J."/>
            <person name="Blaser M.J."/>
        </authorList>
    </citation>
    <scope>NUCLEOTIDE SEQUENCE [LARGE SCALE GENOMIC DNA]</scope>
    <source>
        <strain evidence="3 4">NYU-BL-A4</strain>
    </source>
</reference>
<dbReference type="STRING" id="1862672.BO225_06740"/>
<dbReference type="SUPFAM" id="SSF111283">
    <property type="entry name" value="Putative modulator of DNA gyrase, PmbA/TldD"/>
    <property type="match status" value="1"/>
</dbReference>
<dbReference type="GO" id="GO:0008237">
    <property type="term" value="F:metallopeptidase activity"/>
    <property type="evidence" value="ECO:0007669"/>
    <property type="project" value="InterPro"/>
</dbReference>
<dbReference type="GO" id="GO:0006508">
    <property type="term" value="P:proteolysis"/>
    <property type="evidence" value="ECO:0007669"/>
    <property type="project" value="InterPro"/>
</dbReference>
<dbReference type="AlphaFoldDB" id="A0A1U7NM13"/>
<dbReference type="OrthoDB" id="9803618at2"/>
<feature type="domain" description="Metalloprotease TldD/E central" evidence="2">
    <location>
        <begin position="118"/>
        <end position="213"/>
    </location>
</feature>
<dbReference type="Pfam" id="PF19290">
    <property type="entry name" value="PmbA_TldD_2nd"/>
    <property type="match status" value="1"/>
</dbReference>